<evidence type="ECO:0000313" key="2">
    <source>
        <dbReference type="Proteomes" id="UP001066276"/>
    </source>
</evidence>
<evidence type="ECO:0000313" key="1">
    <source>
        <dbReference type="EMBL" id="KAJ1085401.1"/>
    </source>
</evidence>
<protein>
    <submittedName>
        <fullName evidence="1">Uncharacterized protein</fullName>
    </submittedName>
</protein>
<dbReference type="EMBL" id="JANPWB010000016">
    <property type="protein sequence ID" value="KAJ1085401.1"/>
    <property type="molecule type" value="Genomic_DNA"/>
</dbReference>
<proteinExistence type="predicted"/>
<accession>A0AAV7L130</accession>
<comment type="caution">
    <text evidence="1">The sequence shown here is derived from an EMBL/GenBank/DDBJ whole genome shotgun (WGS) entry which is preliminary data.</text>
</comment>
<dbReference type="AlphaFoldDB" id="A0AAV7L130"/>
<sequence>MDLLNWRGTEETIAVGMISNLGEDLILGTDYVNFTPLLEKACQENIANVWWDEAPFGTTEIDARPLRKKLSRKEKREQRQKYLNPLTPETSEPVPQTATVLTIAGSFRQTQREDPTLKNAWQQALHPDGRSTGRRRTAKTLATLQEKRGTARCKSDGTILIGRGIMIQILCQDIEKTFHQLFSFLYLMASDLMMPLFTKALRSLKRSKGQPVSNYDMVWNSWCAAYVYCFELLRILRKWKCGISFHVVAKCDLAPFVHKSNS</sequence>
<gene>
    <name evidence="1" type="ORF">NDU88_005533</name>
</gene>
<reference evidence="1" key="1">
    <citation type="journal article" date="2022" name="bioRxiv">
        <title>Sequencing and chromosome-scale assembly of the giantPleurodeles waltlgenome.</title>
        <authorList>
            <person name="Brown T."/>
            <person name="Elewa A."/>
            <person name="Iarovenko S."/>
            <person name="Subramanian E."/>
            <person name="Araus A.J."/>
            <person name="Petzold A."/>
            <person name="Susuki M."/>
            <person name="Suzuki K.-i.T."/>
            <person name="Hayashi T."/>
            <person name="Toyoda A."/>
            <person name="Oliveira C."/>
            <person name="Osipova E."/>
            <person name="Leigh N.D."/>
            <person name="Simon A."/>
            <person name="Yun M.H."/>
        </authorList>
    </citation>
    <scope>NUCLEOTIDE SEQUENCE</scope>
    <source>
        <strain evidence="1">20211129_DDA</strain>
        <tissue evidence="1">Liver</tissue>
    </source>
</reference>
<dbReference type="Proteomes" id="UP001066276">
    <property type="component" value="Chromosome 12"/>
</dbReference>
<keyword evidence="2" id="KW-1185">Reference proteome</keyword>
<organism evidence="1 2">
    <name type="scientific">Pleurodeles waltl</name>
    <name type="common">Iberian ribbed newt</name>
    <dbReference type="NCBI Taxonomy" id="8319"/>
    <lineage>
        <taxon>Eukaryota</taxon>
        <taxon>Metazoa</taxon>
        <taxon>Chordata</taxon>
        <taxon>Craniata</taxon>
        <taxon>Vertebrata</taxon>
        <taxon>Euteleostomi</taxon>
        <taxon>Amphibia</taxon>
        <taxon>Batrachia</taxon>
        <taxon>Caudata</taxon>
        <taxon>Salamandroidea</taxon>
        <taxon>Salamandridae</taxon>
        <taxon>Pleurodelinae</taxon>
        <taxon>Pleurodeles</taxon>
    </lineage>
</organism>
<name>A0AAV7L130_PLEWA</name>